<feature type="region of interest" description="Disordered" evidence="1">
    <location>
        <begin position="23"/>
        <end position="64"/>
    </location>
</feature>
<gene>
    <name evidence="2" type="ORF">ENV82_00400</name>
</gene>
<proteinExistence type="predicted"/>
<reference evidence="2" key="1">
    <citation type="journal article" date="2020" name="mSystems">
        <title>Genome- and Community-Level Interaction Insights into Carbon Utilization and Element Cycling Functions of Hydrothermarchaeota in Hydrothermal Sediment.</title>
        <authorList>
            <person name="Zhou Z."/>
            <person name="Liu Y."/>
            <person name="Xu W."/>
            <person name="Pan J."/>
            <person name="Luo Z.H."/>
            <person name="Li M."/>
        </authorList>
    </citation>
    <scope>NUCLEOTIDE SEQUENCE [LARGE SCALE GENOMIC DNA]</scope>
    <source>
        <strain evidence="2">SpSt-794</strain>
    </source>
</reference>
<organism evidence="2">
    <name type="scientific">Caldisericum exile</name>
    <dbReference type="NCBI Taxonomy" id="693075"/>
    <lineage>
        <taxon>Bacteria</taxon>
        <taxon>Pseudomonadati</taxon>
        <taxon>Caldisericota/Cryosericota group</taxon>
        <taxon>Caldisericota</taxon>
        <taxon>Caldisericia</taxon>
        <taxon>Caldisericales</taxon>
        <taxon>Caldisericaceae</taxon>
        <taxon>Caldisericum</taxon>
    </lineage>
</organism>
<sequence length="64" mass="7581">MPARSERQRKLAGIALSIKRGYTPRSYSPEATRMAESMSEEKLRHYAGRTKRKKKRTSRRSRRE</sequence>
<comment type="caution">
    <text evidence="2">The sequence shown here is derived from an EMBL/GenBank/DDBJ whole genome shotgun (WGS) entry which is preliminary data.</text>
</comment>
<dbReference type="Pfam" id="PF11450">
    <property type="entry name" value="DUF3008"/>
    <property type="match status" value="1"/>
</dbReference>
<evidence type="ECO:0000256" key="1">
    <source>
        <dbReference type="SAM" id="MobiDB-lite"/>
    </source>
</evidence>
<dbReference type="EMBL" id="DTHV01000014">
    <property type="protein sequence ID" value="HGW59894.1"/>
    <property type="molecule type" value="Genomic_DNA"/>
</dbReference>
<name>A0A7C4TWD6_9BACT</name>
<protein>
    <submittedName>
        <fullName evidence="2">DUF3008 family protein</fullName>
    </submittedName>
</protein>
<accession>A0A7C4TWD6</accession>
<evidence type="ECO:0000313" key="2">
    <source>
        <dbReference type="EMBL" id="HGW59894.1"/>
    </source>
</evidence>
<dbReference type="InterPro" id="IPR021553">
    <property type="entry name" value="DUF3008"/>
</dbReference>
<feature type="compositionally biased region" description="Basic residues" evidence="1">
    <location>
        <begin position="45"/>
        <end position="64"/>
    </location>
</feature>
<dbReference type="AlphaFoldDB" id="A0A7C4TWD6"/>